<reference evidence="5 6" key="1">
    <citation type="submission" date="2015-03" db="EMBL/GenBank/DDBJ databases">
        <authorList>
            <person name="Radwan O."/>
            <person name="Al-Naeli F.A."/>
            <person name="Rendon G.A."/>
            <person name="Fields C."/>
        </authorList>
    </citation>
    <scope>NUCLEOTIDE SEQUENCE [LARGE SCALE GENOMIC DNA]</scope>
    <source>
        <strain evidence="5">CR-DP1</strain>
    </source>
</reference>
<sequence length="776" mass="85852">MLYLFHPIFTLYKYICPDFPDSKEKRRPSFFNRLNLRGRKRDGSVHSESSQLAAATADPVSSSIDGARILMSPAASGYIPHHKEPVKYQRVKSNNKHTRDFAYLFLAQELTLARDSALSLSSSASASTSAPTTTTTTNKDHVHKSSKPADITSHDGAIWCMEFSQDGRYLAAAGQDGVVRVYAVLSQPEDRFNEEDNTPDPSHGERLRAPVFTSKPVRQFSGHEGEVLDLTWSKNGFLLSSSMDKSVRLWHLDYQENLCVFKHSDFVTSISFHPRDDRFFLAGSLDSTLRLWSIPDKAVAFSASTSDIITAVAFTPDGRTCIAGMLNGLCMFFETEGLKLEKEIHVRSSRGRNSKGSKITGIETLESAAPGDEGVKVLITSNDSRIRLYNLRDKALELKLKGHENMSSQLHSRLSDDGRYVVCGSEDKKVFIWPMVCSDLDPKDKDKRPVEYFEAHDDIVTVAMFAPSSTRRLIGASDDPVYDLCNPPPITLISRDEESASQASFSPGNNSNNRRSLKPGDSPAYIARAGHKDGNILVTSDKRGVIRVWRQDCAFSKRRHENLSSHRLSTLTRTGSIMTRTSFASSAPYSRRTSISQLHSAAVADAAIVDKAEQHNHNMHSDMINSWRHNVEGGSETRSSSVATPAVSEASGRDAASEKSARDYASEKSIRDFASERRGRTRSTSRPHTPPYSDRRDISASHSPVSSVTSRDLQVPPTPSFSYDSIEESPEESDSSKPTRGFTRVDHAALARTATNTSTNGDYSRGNNANGRFESK</sequence>
<dbReference type="CDD" id="cd00200">
    <property type="entry name" value="WD40"/>
    <property type="match status" value="1"/>
</dbReference>
<evidence type="ECO:0000313" key="6">
    <source>
        <dbReference type="Proteomes" id="UP000033483"/>
    </source>
</evidence>
<dbReference type="SUPFAM" id="SSF50978">
    <property type="entry name" value="WD40 repeat-like"/>
    <property type="match status" value="1"/>
</dbReference>
<feature type="region of interest" description="Disordered" evidence="4">
    <location>
        <begin position="497"/>
        <end position="525"/>
    </location>
</feature>
<feature type="repeat" description="WD" evidence="3">
    <location>
        <begin position="220"/>
        <end position="260"/>
    </location>
</feature>
<comment type="caution">
    <text evidence="5">The sequence shown here is derived from an EMBL/GenBank/DDBJ whole genome shotgun (WGS) entry which is preliminary data.</text>
</comment>
<dbReference type="AlphaFoldDB" id="A0A0F4ZJA9"/>
<feature type="compositionally biased region" description="Polar residues" evidence="4">
    <location>
        <begin position="753"/>
        <end position="770"/>
    </location>
</feature>
<dbReference type="Gene3D" id="2.130.10.10">
    <property type="entry name" value="YVTN repeat-like/Quinoprotein amine dehydrogenase"/>
    <property type="match status" value="2"/>
</dbReference>
<dbReference type="PROSITE" id="PS50294">
    <property type="entry name" value="WD_REPEATS_REGION"/>
    <property type="match status" value="3"/>
</dbReference>
<evidence type="ECO:0000256" key="2">
    <source>
        <dbReference type="ARBA" id="ARBA00022737"/>
    </source>
</evidence>
<dbReference type="PROSITE" id="PS50082">
    <property type="entry name" value="WD_REPEATS_2"/>
    <property type="match status" value="3"/>
</dbReference>
<dbReference type="SMART" id="SM00320">
    <property type="entry name" value="WD40"/>
    <property type="match status" value="7"/>
</dbReference>
<keyword evidence="2" id="KW-0677">Repeat</keyword>
<dbReference type="Proteomes" id="UP000033483">
    <property type="component" value="Unassembled WGS sequence"/>
</dbReference>
<dbReference type="PANTHER" id="PTHR14221:SF0">
    <property type="entry name" value="WD REPEAT-CONTAINING PROTEIN 44"/>
    <property type="match status" value="1"/>
</dbReference>
<dbReference type="InterPro" id="IPR015943">
    <property type="entry name" value="WD40/YVTN_repeat-like_dom_sf"/>
</dbReference>
<feature type="compositionally biased region" description="Basic and acidic residues" evidence="4">
    <location>
        <begin position="651"/>
        <end position="678"/>
    </location>
</feature>
<feature type="compositionally biased region" description="Low complexity" evidence="4">
    <location>
        <begin position="700"/>
        <end position="710"/>
    </location>
</feature>
<feature type="region of interest" description="Disordered" evidence="4">
    <location>
        <begin position="630"/>
        <end position="776"/>
    </location>
</feature>
<feature type="repeat" description="WD" evidence="3">
    <location>
        <begin position="151"/>
        <end position="182"/>
    </location>
</feature>
<feature type="compositionally biased region" description="Polar residues" evidence="4">
    <location>
        <begin position="500"/>
        <end position="514"/>
    </location>
</feature>
<feature type="repeat" description="WD" evidence="3">
    <location>
        <begin position="260"/>
        <end position="302"/>
    </location>
</feature>
<name>A0A0F4ZJA9_9PEZI</name>
<gene>
    <name evidence="5" type="ORF">TD95_003870</name>
</gene>
<feature type="region of interest" description="Disordered" evidence="4">
    <location>
        <begin position="121"/>
        <end position="149"/>
    </location>
</feature>
<dbReference type="OrthoDB" id="1932312at2759"/>
<dbReference type="InterPro" id="IPR040324">
    <property type="entry name" value="WDR44/Dgr2"/>
</dbReference>
<dbReference type="EMBL" id="LAEV01000445">
    <property type="protein sequence ID" value="KKA30290.1"/>
    <property type="molecule type" value="Genomic_DNA"/>
</dbReference>
<keyword evidence="1 3" id="KW-0853">WD repeat</keyword>
<dbReference type="PANTHER" id="PTHR14221">
    <property type="entry name" value="WD REPEAT DOMAIN 44"/>
    <property type="match status" value="1"/>
</dbReference>
<evidence type="ECO:0000256" key="3">
    <source>
        <dbReference type="PROSITE-ProRule" id="PRU00221"/>
    </source>
</evidence>
<dbReference type="InterPro" id="IPR001680">
    <property type="entry name" value="WD40_rpt"/>
</dbReference>
<evidence type="ECO:0000256" key="1">
    <source>
        <dbReference type="ARBA" id="ARBA00022574"/>
    </source>
</evidence>
<organism evidence="5 6">
    <name type="scientific">Thielaviopsis punctulata</name>
    <dbReference type="NCBI Taxonomy" id="72032"/>
    <lineage>
        <taxon>Eukaryota</taxon>
        <taxon>Fungi</taxon>
        <taxon>Dikarya</taxon>
        <taxon>Ascomycota</taxon>
        <taxon>Pezizomycotina</taxon>
        <taxon>Sordariomycetes</taxon>
        <taxon>Hypocreomycetidae</taxon>
        <taxon>Microascales</taxon>
        <taxon>Ceratocystidaceae</taxon>
        <taxon>Thielaviopsis</taxon>
    </lineage>
</organism>
<feature type="compositionally biased region" description="Low complexity" evidence="4">
    <location>
        <begin position="121"/>
        <end position="137"/>
    </location>
</feature>
<keyword evidence="6" id="KW-1185">Reference proteome</keyword>
<evidence type="ECO:0000313" key="5">
    <source>
        <dbReference type="EMBL" id="KKA30290.1"/>
    </source>
</evidence>
<dbReference type="InterPro" id="IPR036322">
    <property type="entry name" value="WD40_repeat_dom_sf"/>
</dbReference>
<accession>A0A0F4ZJA9</accession>
<proteinExistence type="predicted"/>
<dbReference type="Pfam" id="PF00400">
    <property type="entry name" value="WD40"/>
    <property type="match status" value="4"/>
</dbReference>
<evidence type="ECO:0000256" key="4">
    <source>
        <dbReference type="SAM" id="MobiDB-lite"/>
    </source>
</evidence>
<protein>
    <submittedName>
        <fullName evidence="5">Uncharacterized protein</fullName>
    </submittedName>
</protein>